<dbReference type="InterPro" id="IPR015424">
    <property type="entry name" value="PyrdxlP-dep_Trfase"/>
</dbReference>
<dbReference type="InterPro" id="IPR015421">
    <property type="entry name" value="PyrdxlP-dep_Trfase_major"/>
</dbReference>
<dbReference type="InterPro" id="IPR015422">
    <property type="entry name" value="PyrdxlP-dep_Trfase_small"/>
</dbReference>
<dbReference type="InterPro" id="IPR050103">
    <property type="entry name" value="Class-III_PLP-dep_AT"/>
</dbReference>
<dbReference type="InterPro" id="IPR005814">
    <property type="entry name" value="Aminotrans_3"/>
</dbReference>
<dbReference type="EC" id="2.6.1.111" evidence="3"/>
<keyword evidence="3" id="KW-0032">Aminotransferase</keyword>
<organism evidence="3">
    <name type="scientific">bioreactor metagenome</name>
    <dbReference type="NCBI Taxonomy" id="1076179"/>
    <lineage>
        <taxon>unclassified sequences</taxon>
        <taxon>metagenomes</taxon>
        <taxon>ecological metagenomes</taxon>
    </lineage>
</organism>
<dbReference type="GO" id="GO:0042802">
    <property type="term" value="F:identical protein binding"/>
    <property type="evidence" value="ECO:0007669"/>
    <property type="project" value="TreeGrafter"/>
</dbReference>
<dbReference type="PANTHER" id="PTHR11986:SF121">
    <property type="entry name" value="BLR3010 PROTEIN"/>
    <property type="match status" value="1"/>
</dbReference>
<dbReference type="AlphaFoldDB" id="A0A645CXU4"/>
<comment type="caution">
    <text evidence="3">The sequence shown here is derived from an EMBL/GenBank/DDBJ whole genome shotgun (WGS) entry which is preliminary data.</text>
</comment>
<dbReference type="GO" id="GO:0008483">
    <property type="term" value="F:transaminase activity"/>
    <property type="evidence" value="ECO:0007669"/>
    <property type="project" value="UniProtKB-KW"/>
</dbReference>
<protein>
    <submittedName>
        <fullName evidence="3">3-aminobutyryl-CoA aminotransferase</fullName>
        <ecNumber evidence="3">2.6.1.111</ecNumber>
    </submittedName>
</protein>
<reference evidence="3" key="1">
    <citation type="submission" date="2019-08" db="EMBL/GenBank/DDBJ databases">
        <authorList>
            <person name="Kucharzyk K."/>
            <person name="Murdoch R.W."/>
            <person name="Higgins S."/>
            <person name="Loffler F."/>
        </authorList>
    </citation>
    <scope>NUCLEOTIDE SEQUENCE</scope>
</reference>
<evidence type="ECO:0000313" key="3">
    <source>
        <dbReference type="EMBL" id="MPM81721.1"/>
    </source>
</evidence>
<dbReference type="PANTHER" id="PTHR11986">
    <property type="entry name" value="AMINOTRANSFERASE CLASS III"/>
    <property type="match status" value="1"/>
</dbReference>
<sequence length="192" mass="21178">MTFGGAHKLFGVNPDMAVFAKALGNGYPIGAILGTSGAMDGANHSFISSTYWTERIGPAAALATLEEMQKHDISEHVGRAGEKVRKILSQASTTHVVHVRESDGFPCFVRWAFQHEKANMLRTLFTQLMLQEGFLAGSAFYPTLAHTDELIERYAIAVDKVFAKLKWLIDQNMLEQTLNGPEAHLGFKRLVS</sequence>
<dbReference type="SUPFAM" id="SSF53383">
    <property type="entry name" value="PLP-dependent transferases"/>
    <property type="match status" value="1"/>
</dbReference>
<gene>
    <name evidence="3" type="primary">kat_3</name>
    <name evidence="3" type="ORF">SDC9_128778</name>
</gene>
<accession>A0A645CXU4</accession>
<keyword evidence="2" id="KW-0663">Pyridoxal phosphate</keyword>
<keyword evidence="3" id="KW-0808">Transferase</keyword>
<dbReference type="Gene3D" id="3.90.1150.10">
    <property type="entry name" value="Aspartate Aminotransferase, domain 1"/>
    <property type="match status" value="1"/>
</dbReference>
<evidence type="ECO:0000256" key="1">
    <source>
        <dbReference type="ARBA" id="ARBA00001933"/>
    </source>
</evidence>
<evidence type="ECO:0000256" key="2">
    <source>
        <dbReference type="ARBA" id="ARBA00022898"/>
    </source>
</evidence>
<dbReference type="EMBL" id="VSSQ01030990">
    <property type="protein sequence ID" value="MPM81721.1"/>
    <property type="molecule type" value="Genomic_DNA"/>
</dbReference>
<proteinExistence type="predicted"/>
<dbReference type="Gene3D" id="3.40.640.10">
    <property type="entry name" value="Type I PLP-dependent aspartate aminotransferase-like (Major domain)"/>
    <property type="match status" value="1"/>
</dbReference>
<name>A0A645CXU4_9ZZZZ</name>
<comment type="cofactor">
    <cofactor evidence="1">
        <name>pyridoxal 5'-phosphate</name>
        <dbReference type="ChEBI" id="CHEBI:597326"/>
    </cofactor>
</comment>
<dbReference type="Pfam" id="PF00202">
    <property type="entry name" value="Aminotran_3"/>
    <property type="match status" value="1"/>
</dbReference>
<dbReference type="GO" id="GO:0030170">
    <property type="term" value="F:pyridoxal phosphate binding"/>
    <property type="evidence" value="ECO:0007669"/>
    <property type="project" value="InterPro"/>
</dbReference>